<dbReference type="PANTHER" id="PTHR11360:SF234">
    <property type="entry name" value="MFS-TYPE TRANSPORTER DBAD-RELATED"/>
    <property type="match status" value="1"/>
</dbReference>
<dbReference type="InterPro" id="IPR020846">
    <property type="entry name" value="MFS_dom"/>
</dbReference>
<keyword evidence="6" id="KW-1185">Reference proteome</keyword>
<feature type="transmembrane region" description="Helical" evidence="3">
    <location>
        <begin position="198"/>
        <end position="218"/>
    </location>
</feature>
<dbReference type="OrthoDB" id="6509908at2759"/>
<dbReference type="GO" id="GO:0022857">
    <property type="term" value="F:transmembrane transporter activity"/>
    <property type="evidence" value="ECO:0007669"/>
    <property type="project" value="InterPro"/>
</dbReference>
<dbReference type="Gene3D" id="1.20.1250.20">
    <property type="entry name" value="MFS general substrate transporter like domains"/>
    <property type="match status" value="2"/>
</dbReference>
<dbReference type="EMBL" id="KZ805340">
    <property type="protein sequence ID" value="PVI02656.1"/>
    <property type="molecule type" value="Genomic_DNA"/>
</dbReference>
<dbReference type="InterPro" id="IPR011701">
    <property type="entry name" value="MFS"/>
</dbReference>
<dbReference type="SUPFAM" id="SSF103473">
    <property type="entry name" value="MFS general substrate transporter"/>
    <property type="match status" value="1"/>
</dbReference>
<evidence type="ECO:0000313" key="5">
    <source>
        <dbReference type="EMBL" id="PVI02656.1"/>
    </source>
</evidence>
<dbReference type="GO" id="GO:0016020">
    <property type="term" value="C:membrane"/>
    <property type="evidence" value="ECO:0007669"/>
    <property type="project" value="UniProtKB-SubCell"/>
</dbReference>
<evidence type="ECO:0000259" key="4">
    <source>
        <dbReference type="PROSITE" id="PS50850"/>
    </source>
</evidence>
<dbReference type="Proteomes" id="UP000244855">
    <property type="component" value="Unassembled WGS sequence"/>
</dbReference>
<dbReference type="AlphaFoldDB" id="A0A2V1DXA4"/>
<feature type="transmembrane region" description="Helical" evidence="3">
    <location>
        <begin position="260"/>
        <end position="280"/>
    </location>
</feature>
<comment type="subcellular location">
    <subcellularLocation>
        <location evidence="1">Membrane</location>
        <topology evidence="1">Multi-pass membrane protein</topology>
    </subcellularLocation>
</comment>
<dbReference type="InterPro" id="IPR036259">
    <property type="entry name" value="MFS_trans_sf"/>
</dbReference>
<protein>
    <submittedName>
        <fullName evidence="5">Putative monocarboxylate permease</fullName>
    </submittedName>
</protein>
<feature type="transmembrane region" description="Helical" evidence="3">
    <location>
        <begin position="322"/>
        <end position="341"/>
    </location>
</feature>
<dbReference type="InterPro" id="IPR050327">
    <property type="entry name" value="Proton-linked_MCT"/>
</dbReference>
<feature type="transmembrane region" description="Helical" evidence="3">
    <location>
        <begin position="230"/>
        <end position="248"/>
    </location>
</feature>
<feature type="transmembrane region" description="Helical" evidence="3">
    <location>
        <begin position="79"/>
        <end position="98"/>
    </location>
</feature>
<evidence type="ECO:0000313" key="6">
    <source>
        <dbReference type="Proteomes" id="UP000244855"/>
    </source>
</evidence>
<keyword evidence="3" id="KW-1133">Transmembrane helix</keyword>
<feature type="transmembrane region" description="Helical" evidence="3">
    <location>
        <begin position="286"/>
        <end position="310"/>
    </location>
</feature>
<evidence type="ECO:0000256" key="2">
    <source>
        <dbReference type="ARBA" id="ARBA00006727"/>
    </source>
</evidence>
<feature type="transmembrane region" description="Helical" evidence="3">
    <location>
        <begin position="139"/>
        <end position="159"/>
    </location>
</feature>
<organism evidence="5 6">
    <name type="scientific">Periconia macrospinosa</name>
    <dbReference type="NCBI Taxonomy" id="97972"/>
    <lineage>
        <taxon>Eukaryota</taxon>
        <taxon>Fungi</taxon>
        <taxon>Dikarya</taxon>
        <taxon>Ascomycota</taxon>
        <taxon>Pezizomycotina</taxon>
        <taxon>Dothideomycetes</taxon>
        <taxon>Pleosporomycetidae</taxon>
        <taxon>Pleosporales</taxon>
        <taxon>Massarineae</taxon>
        <taxon>Periconiaceae</taxon>
        <taxon>Periconia</taxon>
    </lineage>
</organism>
<feature type="transmembrane region" description="Helical" evidence="3">
    <location>
        <begin position="361"/>
        <end position="383"/>
    </location>
</feature>
<comment type="similarity">
    <text evidence="2">Belongs to the major facilitator superfamily. Monocarboxylate porter (TC 2.A.1.13) family.</text>
</comment>
<evidence type="ECO:0000256" key="3">
    <source>
        <dbReference type="SAM" id="Phobius"/>
    </source>
</evidence>
<proteinExistence type="inferred from homology"/>
<feature type="transmembrane region" description="Helical" evidence="3">
    <location>
        <begin position="104"/>
        <end position="127"/>
    </location>
</feature>
<evidence type="ECO:0000256" key="1">
    <source>
        <dbReference type="ARBA" id="ARBA00004141"/>
    </source>
</evidence>
<keyword evidence="3" id="KW-0812">Transmembrane</keyword>
<dbReference type="Pfam" id="PF07690">
    <property type="entry name" value="MFS_1"/>
    <property type="match status" value="1"/>
</dbReference>
<name>A0A2V1DXA4_9PLEO</name>
<feature type="domain" description="Major facilitator superfamily (MFS) profile" evidence="4">
    <location>
        <begin position="196"/>
        <end position="397"/>
    </location>
</feature>
<gene>
    <name evidence="5" type="ORF">DM02DRAFT_641122</name>
</gene>
<feature type="transmembrane region" description="Helical" evidence="3">
    <location>
        <begin position="171"/>
        <end position="191"/>
    </location>
</feature>
<feature type="transmembrane region" description="Helical" evidence="3">
    <location>
        <begin position="12"/>
        <end position="33"/>
    </location>
</feature>
<keyword evidence="3" id="KW-0472">Membrane</keyword>
<reference evidence="5 6" key="1">
    <citation type="journal article" date="2018" name="Sci. Rep.">
        <title>Comparative genomics provides insights into the lifestyle and reveals functional heterogeneity of dark septate endophytic fungi.</title>
        <authorList>
            <person name="Knapp D.G."/>
            <person name="Nemeth J.B."/>
            <person name="Barry K."/>
            <person name="Hainaut M."/>
            <person name="Henrissat B."/>
            <person name="Johnson J."/>
            <person name="Kuo A."/>
            <person name="Lim J.H.P."/>
            <person name="Lipzen A."/>
            <person name="Nolan M."/>
            <person name="Ohm R.A."/>
            <person name="Tamas L."/>
            <person name="Grigoriev I.V."/>
            <person name="Spatafora J.W."/>
            <person name="Nagy L.G."/>
            <person name="Kovacs G.M."/>
        </authorList>
    </citation>
    <scope>NUCLEOTIDE SEQUENCE [LARGE SCALE GENOMIC DNA]</scope>
    <source>
        <strain evidence="5 6">DSE2036</strain>
    </source>
</reference>
<sequence length="397" mass="42517">MPLPPPNGGFKAWMAVTGGFLFVLNSWGMANTFGVFQAYYSVNLLSTSTPSEISWIRSIQTVLLLYVGAVGGRALDAGYYNLLFSIGVFLEVFGMMMTSLSTKYYQIFLTQGVTVGIGSGIIFTCGVSLVGTYFSTKRALAMGVVASGSSVGGIIYPIAVREIINHSGFPWATRAMGFIMLASLLVGFALLRPRSCVLSLRLGLALAFMSYFILFFYVETFALRVGTNEHLSFYILAIMNAAGTLGRIVPNFIADRAGNLNVIVPITYISGLICLLWLTVNKTANLLAISIMYSFFSGGLTNSVPAVVGLLSPDLNKIGSRIGMMLTICSLGTLIGAPIAGEILKSQTPKDSRGVADTSEANYDGIFIFAGVGLLVAAACMHYTRINKTGLFYFGKV</sequence>
<dbReference type="PROSITE" id="PS50850">
    <property type="entry name" value="MFS"/>
    <property type="match status" value="1"/>
</dbReference>
<dbReference type="PANTHER" id="PTHR11360">
    <property type="entry name" value="MONOCARBOXYLATE TRANSPORTER"/>
    <property type="match status" value="1"/>
</dbReference>
<accession>A0A2V1DXA4</accession>